<dbReference type="AlphaFoldDB" id="A0AAV2HXK5"/>
<dbReference type="PANTHER" id="PTHR36696:SF1">
    <property type="entry name" value="EF-HAND DOMAIN-CONTAINING PROTEIN"/>
    <property type="match status" value="1"/>
</dbReference>
<sequence length="174" mass="20534">MKGETIPSWVMDRLQTSCRSFRYELPFNKKVLEEMTPVQFLANHTRLERDQRRHYTEIFKKFKQKSTEFLDGKSLYAALNSMFGSYLSTSNYEILQTCLFITDDSLFDVNTFAGICAFTDRLFWTAYLDGEVDTFTIWAPNRTALEFADFENLKRKLKDFNLSKEMRVLLYSLA</sequence>
<protein>
    <submittedName>
        <fullName evidence="1">Uncharacterized protein</fullName>
    </submittedName>
</protein>
<name>A0AAV2HXK5_LYMST</name>
<dbReference type="Proteomes" id="UP001497497">
    <property type="component" value="Unassembled WGS sequence"/>
</dbReference>
<accession>A0AAV2HXK5</accession>
<evidence type="ECO:0000313" key="1">
    <source>
        <dbReference type="EMBL" id="CAL1538899.1"/>
    </source>
</evidence>
<keyword evidence="2" id="KW-1185">Reference proteome</keyword>
<evidence type="ECO:0000313" key="2">
    <source>
        <dbReference type="Proteomes" id="UP001497497"/>
    </source>
</evidence>
<proteinExistence type="predicted"/>
<organism evidence="1 2">
    <name type="scientific">Lymnaea stagnalis</name>
    <name type="common">Great pond snail</name>
    <name type="synonym">Helix stagnalis</name>
    <dbReference type="NCBI Taxonomy" id="6523"/>
    <lineage>
        <taxon>Eukaryota</taxon>
        <taxon>Metazoa</taxon>
        <taxon>Spiralia</taxon>
        <taxon>Lophotrochozoa</taxon>
        <taxon>Mollusca</taxon>
        <taxon>Gastropoda</taxon>
        <taxon>Heterobranchia</taxon>
        <taxon>Euthyneura</taxon>
        <taxon>Panpulmonata</taxon>
        <taxon>Hygrophila</taxon>
        <taxon>Lymnaeoidea</taxon>
        <taxon>Lymnaeidae</taxon>
        <taxon>Lymnaea</taxon>
    </lineage>
</organism>
<reference evidence="1 2" key="1">
    <citation type="submission" date="2024-04" db="EMBL/GenBank/DDBJ databases">
        <authorList>
            <consortium name="Genoscope - CEA"/>
            <person name="William W."/>
        </authorList>
    </citation>
    <scope>NUCLEOTIDE SEQUENCE [LARGE SCALE GENOMIC DNA]</scope>
</reference>
<dbReference type="PANTHER" id="PTHR36696">
    <property type="entry name" value="AGAP012002-PA"/>
    <property type="match status" value="1"/>
</dbReference>
<dbReference type="EMBL" id="CAXITT010000317">
    <property type="protein sequence ID" value="CAL1538899.1"/>
    <property type="molecule type" value="Genomic_DNA"/>
</dbReference>
<comment type="caution">
    <text evidence="1">The sequence shown here is derived from an EMBL/GenBank/DDBJ whole genome shotgun (WGS) entry which is preliminary data.</text>
</comment>
<gene>
    <name evidence="1" type="ORF">GSLYS_00012720001</name>
</gene>